<dbReference type="PANTHER" id="PTHR43464">
    <property type="entry name" value="METHYLTRANSFERASE"/>
    <property type="match status" value="1"/>
</dbReference>
<dbReference type="STRING" id="1122133.SAMN02745157_2298"/>
<keyword evidence="2" id="KW-0808">Transferase</keyword>
<dbReference type="RefSeq" id="WP_073053008.1">
    <property type="nucleotide sequence ID" value="NZ_FQUP01000002.1"/>
</dbReference>
<keyword evidence="3" id="KW-1185">Reference proteome</keyword>
<evidence type="ECO:0000313" key="2">
    <source>
        <dbReference type="EMBL" id="SHF52367.1"/>
    </source>
</evidence>
<protein>
    <submittedName>
        <fullName evidence="2">Methyltransferase domain-containing protein</fullName>
    </submittedName>
</protein>
<dbReference type="OrthoDB" id="8385759at2"/>
<dbReference type="InterPro" id="IPR029063">
    <property type="entry name" value="SAM-dependent_MTases_sf"/>
</dbReference>
<dbReference type="Proteomes" id="UP000184485">
    <property type="component" value="Unassembled WGS sequence"/>
</dbReference>
<dbReference type="CDD" id="cd02440">
    <property type="entry name" value="AdoMet_MTases"/>
    <property type="match status" value="1"/>
</dbReference>
<gene>
    <name evidence="2" type="ORF">SAMN02745157_2298</name>
</gene>
<dbReference type="Gene3D" id="3.40.50.150">
    <property type="entry name" value="Vaccinia Virus protein VP39"/>
    <property type="match status" value="1"/>
</dbReference>
<dbReference type="EMBL" id="FQUP01000002">
    <property type="protein sequence ID" value="SHF52367.1"/>
    <property type="molecule type" value="Genomic_DNA"/>
</dbReference>
<reference evidence="2 3" key="1">
    <citation type="submission" date="2016-11" db="EMBL/GenBank/DDBJ databases">
        <authorList>
            <person name="Jaros S."/>
            <person name="Januszkiewicz K."/>
            <person name="Wedrychowicz H."/>
        </authorList>
    </citation>
    <scope>NUCLEOTIDE SEQUENCE [LARGE SCALE GENOMIC DNA]</scope>
    <source>
        <strain evidence="2 3">DSM 19436</strain>
    </source>
</reference>
<organism evidence="2 3">
    <name type="scientific">Kaistia soli DSM 19436</name>
    <dbReference type="NCBI Taxonomy" id="1122133"/>
    <lineage>
        <taxon>Bacteria</taxon>
        <taxon>Pseudomonadati</taxon>
        <taxon>Pseudomonadota</taxon>
        <taxon>Alphaproteobacteria</taxon>
        <taxon>Hyphomicrobiales</taxon>
        <taxon>Kaistiaceae</taxon>
        <taxon>Kaistia</taxon>
    </lineage>
</organism>
<dbReference type="GO" id="GO:0032259">
    <property type="term" value="P:methylation"/>
    <property type="evidence" value="ECO:0007669"/>
    <property type="project" value="UniProtKB-KW"/>
</dbReference>
<dbReference type="GO" id="GO:0008757">
    <property type="term" value="F:S-adenosylmethionine-dependent methyltransferase activity"/>
    <property type="evidence" value="ECO:0007669"/>
    <property type="project" value="InterPro"/>
</dbReference>
<sequence length="271" mass="29954">MDPFKLSNRQNWDQRADIHALDRTGFYAIDAFLAGEDTLYPIEKAEIGDVTGLKLAHFQCHIGVDTLCLARRGAAVTGIDFSPRAIAQAQALAGRADLAAKFVEGEVYDAPALIGNDFDVVFTSWGTICWLDDINAWAAAVAGVLKPGGRLYFADTHPAIEQHEQIEGSIRLHYDWRSAKERPERFDSATTYTGDETPLAVAYAFEWMRGVSDVIGALLKAGMRLDFLHEHELLPFKLFPMMVPAGDRLFKLPPGVPRAPLALSLQATRIR</sequence>
<feature type="domain" description="Methyltransferase type 11" evidence="1">
    <location>
        <begin position="60"/>
        <end position="153"/>
    </location>
</feature>
<name>A0A1M5CCP3_9HYPH</name>
<evidence type="ECO:0000259" key="1">
    <source>
        <dbReference type="Pfam" id="PF08241"/>
    </source>
</evidence>
<evidence type="ECO:0000313" key="3">
    <source>
        <dbReference type="Proteomes" id="UP000184485"/>
    </source>
</evidence>
<dbReference type="InterPro" id="IPR013216">
    <property type="entry name" value="Methyltransf_11"/>
</dbReference>
<dbReference type="SUPFAM" id="SSF53335">
    <property type="entry name" value="S-adenosyl-L-methionine-dependent methyltransferases"/>
    <property type="match status" value="1"/>
</dbReference>
<dbReference type="AlphaFoldDB" id="A0A1M5CCP3"/>
<keyword evidence="2" id="KW-0489">Methyltransferase</keyword>
<proteinExistence type="predicted"/>
<accession>A0A1M5CCP3</accession>
<dbReference type="PANTHER" id="PTHR43464:SF82">
    <property type="entry name" value="METHYLTRANSFERASE DOMAIN-CONTAINING PROTEIN"/>
    <property type="match status" value="1"/>
</dbReference>
<dbReference type="Pfam" id="PF08241">
    <property type="entry name" value="Methyltransf_11"/>
    <property type="match status" value="1"/>
</dbReference>